<sequence length="69" mass="7520">MGAIGAAAGVAQLLGASEELLSTQAHREKFDDCLKWGNRQPSCDLYARVRRLNEAADLWTAWYGEPPGS</sequence>
<dbReference type="Proteomes" id="UP000749740">
    <property type="component" value="Unassembled WGS sequence"/>
</dbReference>
<name>A0A9Q3MAG1_9HYPH</name>
<evidence type="ECO:0000313" key="3">
    <source>
        <dbReference type="Proteomes" id="UP000749740"/>
    </source>
</evidence>
<dbReference type="GeneID" id="66139142"/>
<gene>
    <name evidence="2" type="ORF">HJB60_19300</name>
    <name evidence="1" type="ORF">HJB63_19570</name>
</gene>
<accession>A0A9Q3MAG1</accession>
<evidence type="ECO:0000313" key="1">
    <source>
        <dbReference type="EMBL" id="MBX5024765.1"/>
    </source>
</evidence>
<keyword evidence="4" id="KW-1185">Reference proteome</keyword>
<proteinExistence type="predicted"/>
<dbReference type="AlphaFoldDB" id="A0A9Q3MAG1"/>
<dbReference type="EMBL" id="JABDYF010000008">
    <property type="protein sequence ID" value="MBX5091302.1"/>
    <property type="molecule type" value="Genomic_DNA"/>
</dbReference>
<evidence type="ECO:0000313" key="2">
    <source>
        <dbReference type="EMBL" id="MBX5091302.1"/>
    </source>
</evidence>
<organism evidence="1 3">
    <name type="scientific">Rhizobium lentis</name>
    <dbReference type="NCBI Taxonomy" id="1138194"/>
    <lineage>
        <taxon>Bacteria</taxon>
        <taxon>Pseudomonadati</taxon>
        <taxon>Pseudomonadota</taxon>
        <taxon>Alphaproteobacteria</taxon>
        <taxon>Hyphomicrobiales</taxon>
        <taxon>Rhizobiaceae</taxon>
        <taxon>Rhizobium/Agrobacterium group</taxon>
        <taxon>Rhizobium</taxon>
    </lineage>
</organism>
<dbReference type="Proteomes" id="UP000770629">
    <property type="component" value="Unassembled WGS sequence"/>
</dbReference>
<protein>
    <submittedName>
        <fullName evidence="1">Uncharacterized protein</fullName>
    </submittedName>
</protein>
<reference evidence="1 4" key="1">
    <citation type="submission" date="2020-04" db="EMBL/GenBank/DDBJ databases">
        <title>Global-level population genomics: horizontal gene transfer, symbiosis and evolution in Rhizobia.</title>
        <authorList>
            <person name="Gai Y."/>
        </authorList>
    </citation>
    <scope>NUCLEOTIDE SEQUENCE</scope>
    <source>
        <strain evidence="2 4">BLR33</strain>
        <strain evidence="1">BLR57</strain>
    </source>
</reference>
<dbReference type="RefSeq" id="WP_207243523.1">
    <property type="nucleotide sequence ID" value="NZ_CP071454.1"/>
</dbReference>
<dbReference type="EMBL" id="JABDYC010000006">
    <property type="protein sequence ID" value="MBX5024765.1"/>
    <property type="molecule type" value="Genomic_DNA"/>
</dbReference>
<evidence type="ECO:0000313" key="4">
    <source>
        <dbReference type="Proteomes" id="UP000770629"/>
    </source>
</evidence>
<comment type="caution">
    <text evidence="1">The sequence shown here is derived from an EMBL/GenBank/DDBJ whole genome shotgun (WGS) entry which is preliminary data.</text>
</comment>